<proteinExistence type="predicted"/>
<dbReference type="AlphaFoldDB" id="A0A5C6FGI7"/>
<comment type="caution">
    <text evidence="1">The sequence shown here is derived from an EMBL/GenBank/DDBJ whole genome shotgun (WGS) entry which is preliminary data.</text>
</comment>
<name>A0A5C6FGI7_9BACT</name>
<gene>
    <name evidence="1" type="ORF">Poly51_20820</name>
</gene>
<accession>A0A5C6FGI7</accession>
<evidence type="ECO:0000313" key="2">
    <source>
        <dbReference type="Proteomes" id="UP000318288"/>
    </source>
</evidence>
<reference evidence="1 2" key="1">
    <citation type="submission" date="2019-02" db="EMBL/GenBank/DDBJ databases">
        <title>Deep-cultivation of Planctomycetes and their phenomic and genomic characterization uncovers novel biology.</title>
        <authorList>
            <person name="Wiegand S."/>
            <person name="Jogler M."/>
            <person name="Boedeker C."/>
            <person name="Pinto D."/>
            <person name="Vollmers J."/>
            <person name="Rivas-Marin E."/>
            <person name="Kohn T."/>
            <person name="Peeters S.H."/>
            <person name="Heuer A."/>
            <person name="Rast P."/>
            <person name="Oberbeckmann S."/>
            <person name="Bunk B."/>
            <person name="Jeske O."/>
            <person name="Meyerdierks A."/>
            <person name="Storesund J.E."/>
            <person name="Kallscheuer N."/>
            <person name="Luecker S."/>
            <person name="Lage O.M."/>
            <person name="Pohl T."/>
            <person name="Merkel B.J."/>
            <person name="Hornburger P."/>
            <person name="Mueller R.-W."/>
            <person name="Bruemmer F."/>
            <person name="Labrenz M."/>
            <person name="Spormann A.M."/>
            <person name="Op Den Camp H."/>
            <person name="Overmann J."/>
            <person name="Amann R."/>
            <person name="Jetten M.S.M."/>
            <person name="Mascher T."/>
            <person name="Medema M.H."/>
            <person name="Devos D.P."/>
            <person name="Kaster A.-K."/>
            <person name="Ovreas L."/>
            <person name="Rohde M."/>
            <person name="Galperin M.Y."/>
            <person name="Jogler C."/>
        </authorList>
    </citation>
    <scope>NUCLEOTIDE SEQUENCE [LARGE SCALE GENOMIC DNA]</scope>
    <source>
        <strain evidence="1 2">Poly51</strain>
    </source>
</reference>
<organism evidence="1 2">
    <name type="scientific">Rubripirellula tenax</name>
    <dbReference type="NCBI Taxonomy" id="2528015"/>
    <lineage>
        <taxon>Bacteria</taxon>
        <taxon>Pseudomonadati</taxon>
        <taxon>Planctomycetota</taxon>
        <taxon>Planctomycetia</taxon>
        <taxon>Pirellulales</taxon>
        <taxon>Pirellulaceae</taxon>
        <taxon>Rubripirellula</taxon>
    </lineage>
</organism>
<evidence type="ECO:0000313" key="1">
    <source>
        <dbReference type="EMBL" id="TWU59294.1"/>
    </source>
</evidence>
<sequence length="63" mass="7177">MTRRSSGKTPLQGMYFDIWDPDFYTAVTKLGFVTQGCLHSFQYTLAIFSAKNVGKLTLNRKII</sequence>
<protein>
    <submittedName>
        <fullName evidence="1">Uncharacterized protein</fullName>
    </submittedName>
</protein>
<dbReference type="Proteomes" id="UP000318288">
    <property type="component" value="Unassembled WGS sequence"/>
</dbReference>
<dbReference type="EMBL" id="SJPW01000002">
    <property type="protein sequence ID" value="TWU59294.1"/>
    <property type="molecule type" value="Genomic_DNA"/>
</dbReference>
<keyword evidence="2" id="KW-1185">Reference proteome</keyword>